<dbReference type="GO" id="GO:0003700">
    <property type="term" value="F:DNA-binding transcription factor activity"/>
    <property type="evidence" value="ECO:0007669"/>
    <property type="project" value="InterPro"/>
</dbReference>
<evidence type="ECO:0000313" key="5">
    <source>
        <dbReference type="EMBL" id="RZS99451.1"/>
    </source>
</evidence>
<dbReference type="Gene3D" id="1.10.10.60">
    <property type="entry name" value="Homeodomain-like"/>
    <property type="match status" value="1"/>
</dbReference>
<dbReference type="InterPro" id="IPR009057">
    <property type="entry name" value="Homeodomain-like_sf"/>
</dbReference>
<keyword evidence="3" id="KW-0804">Transcription</keyword>
<keyword evidence="1" id="KW-0805">Transcription regulation</keyword>
<feature type="domain" description="HTH araC/xylS-type" evidence="4">
    <location>
        <begin position="125"/>
        <end position="225"/>
    </location>
</feature>
<comment type="caution">
    <text evidence="5">The sequence shown here is derived from an EMBL/GenBank/DDBJ whole genome shotgun (WGS) entry which is preliminary data.</text>
</comment>
<dbReference type="AlphaFoldDB" id="A0A4Q7PG35"/>
<organism evidence="5 6">
    <name type="scientific">Aquimarina brevivitae</name>
    <dbReference type="NCBI Taxonomy" id="323412"/>
    <lineage>
        <taxon>Bacteria</taxon>
        <taxon>Pseudomonadati</taxon>
        <taxon>Bacteroidota</taxon>
        <taxon>Flavobacteriia</taxon>
        <taxon>Flavobacteriales</taxon>
        <taxon>Flavobacteriaceae</taxon>
        <taxon>Aquimarina</taxon>
    </lineage>
</organism>
<dbReference type="PROSITE" id="PS01124">
    <property type="entry name" value="HTH_ARAC_FAMILY_2"/>
    <property type="match status" value="1"/>
</dbReference>
<evidence type="ECO:0000259" key="4">
    <source>
        <dbReference type="PROSITE" id="PS01124"/>
    </source>
</evidence>
<name>A0A4Q7PG35_9FLAO</name>
<dbReference type="OrthoDB" id="9813413at2"/>
<dbReference type="PANTHER" id="PTHR43280:SF2">
    <property type="entry name" value="HTH-TYPE TRANSCRIPTIONAL REGULATOR EXSA"/>
    <property type="match status" value="1"/>
</dbReference>
<dbReference type="PANTHER" id="PTHR43280">
    <property type="entry name" value="ARAC-FAMILY TRANSCRIPTIONAL REGULATOR"/>
    <property type="match status" value="1"/>
</dbReference>
<gene>
    <name evidence="5" type="ORF">EV197_0661</name>
</gene>
<dbReference type="SUPFAM" id="SSF46689">
    <property type="entry name" value="Homeodomain-like"/>
    <property type="match status" value="1"/>
</dbReference>
<dbReference type="GO" id="GO:0043565">
    <property type="term" value="F:sequence-specific DNA binding"/>
    <property type="evidence" value="ECO:0007669"/>
    <property type="project" value="InterPro"/>
</dbReference>
<dbReference type="Proteomes" id="UP000292262">
    <property type="component" value="Unassembled WGS sequence"/>
</dbReference>
<keyword evidence="2" id="KW-0238">DNA-binding</keyword>
<accession>A0A4Q7PG35</accession>
<dbReference type="RefSeq" id="WP_130285290.1">
    <property type="nucleotide sequence ID" value="NZ_SGXE01000001.1"/>
</dbReference>
<sequence length="227" mass="26242">MDINNQTLDWNSPDILMQIATHLESPIKSIVEASHKILRQRRAEDINVEQTTDNTTEILISNTKELSDLIKEVVQAAQSKSVKIAEKNIPVIFKICKKNDFIQSQCKKNGIDPSKISKPDQLWLFNFEQIVLDQIKKGQLSLSDLSYDLAISERQLHRKCKTLLGLTPNKYIRILRLHWAKEFIDQYSYDTISEIAYAVGYFDTHYFSKLFYKQYGTVPKKMLAAKA</sequence>
<keyword evidence="6" id="KW-1185">Reference proteome</keyword>
<dbReference type="InterPro" id="IPR018060">
    <property type="entry name" value="HTH_AraC"/>
</dbReference>
<dbReference type="EMBL" id="SGXE01000001">
    <property type="protein sequence ID" value="RZS99451.1"/>
    <property type="molecule type" value="Genomic_DNA"/>
</dbReference>
<evidence type="ECO:0000256" key="3">
    <source>
        <dbReference type="ARBA" id="ARBA00023163"/>
    </source>
</evidence>
<dbReference type="Pfam" id="PF12833">
    <property type="entry name" value="HTH_18"/>
    <property type="match status" value="1"/>
</dbReference>
<protein>
    <submittedName>
        <fullName evidence="5">Helix-turn-helix protein</fullName>
    </submittedName>
</protein>
<proteinExistence type="predicted"/>
<reference evidence="5 6" key="1">
    <citation type="submission" date="2019-02" db="EMBL/GenBank/DDBJ databases">
        <title>Genomic Encyclopedia of Type Strains, Phase IV (KMG-IV): sequencing the most valuable type-strain genomes for metagenomic binning, comparative biology and taxonomic classification.</title>
        <authorList>
            <person name="Goeker M."/>
        </authorList>
    </citation>
    <scope>NUCLEOTIDE SEQUENCE [LARGE SCALE GENOMIC DNA]</scope>
    <source>
        <strain evidence="5 6">DSM 17196</strain>
    </source>
</reference>
<evidence type="ECO:0000256" key="2">
    <source>
        <dbReference type="ARBA" id="ARBA00023125"/>
    </source>
</evidence>
<evidence type="ECO:0000313" key="6">
    <source>
        <dbReference type="Proteomes" id="UP000292262"/>
    </source>
</evidence>
<evidence type="ECO:0000256" key="1">
    <source>
        <dbReference type="ARBA" id="ARBA00023015"/>
    </source>
</evidence>
<dbReference type="SMART" id="SM00342">
    <property type="entry name" value="HTH_ARAC"/>
    <property type="match status" value="1"/>
</dbReference>